<sequence length="92" mass="10026">MKFLINQTAMSTLLLLACATLASCTSDSEIKEDLAAKAKTEIGFAGLTYTVQNKIGTLSRDCPAEESRQKVLKTDQGIAIIDSIINHIRILR</sequence>
<name>A0ABP9FM38_9SPHI</name>
<evidence type="ECO:0000313" key="2">
    <source>
        <dbReference type="EMBL" id="GAA4904644.1"/>
    </source>
</evidence>
<feature type="chain" id="PRO_5046612529" description="Lipoprotein" evidence="1">
    <location>
        <begin position="23"/>
        <end position="92"/>
    </location>
</feature>
<protein>
    <recommendedName>
        <fullName evidence="4">Lipoprotein</fullName>
    </recommendedName>
</protein>
<keyword evidence="1" id="KW-0732">Signal</keyword>
<feature type="signal peptide" evidence="1">
    <location>
        <begin position="1"/>
        <end position="22"/>
    </location>
</feature>
<gene>
    <name evidence="2" type="ORF">GCM10023313_04030</name>
</gene>
<evidence type="ECO:0008006" key="4">
    <source>
        <dbReference type="Google" id="ProtNLM"/>
    </source>
</evidence>
<evidence type="ECO:0000313" key="3">
    <source>
        <dbReference type="Proteomes" id="UP001501436"/>
    </source>
</evidence>
<dbReference type="Proteomes" id="UP001501436">
    <property type="component" value="Unassembled WGS sequence"/>
</dbReference>
<dbReference type="RefSeq" id="WP_345329256.1">
    <property type="nucleotide sequence ID" value="NZ_BAABJI010000001.1"/>
</dbReference>
<comment type="caution">
    <text evidence="2">The sequence shown here is derived from an EMBL/GenBank/DDBJ whole genome shotgun (WGS) entry which is preliminary data.</text>
</comment>
<evidence type="ECO:0000256" key="1">
    <source>
        <dbReference type="SAM" id="SignalP"/>
    </source>
</evidence>
<organism evidence="2 3">
    <name type="scientific">Mucilaginibacter defluvii</name>
    <dbReference type="NCBI Taxonomy" id="1196019"/>
    <lineage>
        <taxon>Bacteria</taxon>
        <taxon>Pseudomonadati</taxon>
        <taxon>Bacteroidota</taxon>
        <taxon>Sphingobacteriia</taxon>
        <taxon>Sphingobacteriales</taxon>
        <taxon>Sphingobacteriaceae</taxon>
        <taxon>Mucilaginibacter</taxon>
    </lineage>
</organism>
<dbReference type="EMBL" id="BAABJI010000001">
    <property type="protein sequence ID" value="GAA4904644.1"/>
    <property type="molecule type" value="Genomic_DNA"/>
</dbReference>
<reference evidence="3" key="1">
    <citation type="journal article" date="2019" name="Int. J. Syst. Evol. Microbiol.">
        <title>The Global Catalogue of Microorganisms (GCM) 10K type strain sequencing project: providing services to taxonomists for standard genome sequencing and annotation.</title>
        <authorList>
            <consortium name="The Broad Institute Genomics Platform"/>
            <consortium name="The Broad Institute Genome Sequencing Center for Infectious Disease"/>
            <person name="Wu L."/>
            <person name="Ma J."/>
        </authorList>
    </citation>
    <scope>NUCLEOTIDE SEQUENCE [LARGE SCALE GENOMIC DNA]</scope>
    <source>
        <strain evidence="3">JCM 18283</strain>
    </source>
</reference>
<dbReference type="PROSITE" id="PS51257">
    <property type="entry name" value="PROKAR_LIPOPROTEIN"/>
    <property type="match status" value="1"/>
</dbReference>
<accession>A0ABP9FM38</accession>
<keyword evidence="3" id="KW-1185">Reference proteome</keyword>
<proteinExistence type="predicted"/>